<name>A0A387ATD0_9LACO</name>
<dbReference type="Pfam" id="PF05175">
    <property type="entry name" value="MTS"/>
    <property type="match status" value="1"/>
</dbReference>
<proteinExistence type="predicted"/>
<dbReference type="EMBL" id="CP032626">
    <property type="protein sequence ID" value="AYF92485.1"/>
    <property type="molecule type" value="Genomic_DNA"/>
</dbReference>
<dbReference type="RefSeq" id="WP_120784253.1">
    <property type="nucleotide sequence ID" value="NZ_CP032626.1"/>
</dbReference>
<gene>
    <name evidence="2" type="ORF">D7I45_02880</name>
</gene>
<dbReference type="GO" id="GO:0008168">
    <property type="term" value="F:methyltransferase activity"/>
    <property type="evidence" value="ECO:0007669"/>
    <property type="project" value="UniProtKB-KW"/>
</dbReference>
<dbReference type="OrthoDB" id="9777257at2"/>
<sequence>MNDFLKENERIDELYSNEVKIIQNPNVFSFSLDAVLLAEFAKVPAKAKSKIVDLCAGNGAVGLFMSHKTRGKIVEVELQDKLADMAQRSVELNDLTNKITIVNDDLSNAFEHIDKDSVDMITCNPPYFPDIKSSKKNPNPYLAIARHEITTNLSSILEICEGLLKTNGKAFFVYRPDRLPELINVMSDHHVMPKKLQFVYPRMGKDANIVLIEGIKSGKKGGLKVLPPIYVYKENSNEYTSYIREVLYGKNK</sequence>
<dbReference type="Proteomes" id="UP000272003">
    <property type="component" value="Chromosome"/>
</dbReference>
<keyword evidence="3" id="KW-1185">Reference proteome</keyword>
<dbReference type="AlphaFoldDB" id="A0A387ATD0"/>
<evidence type="ECO:0000259" key="1">
    <source>
        <dbReference type="Pfam" id="PF05175"/>
    </source>
</evidence>
<accession>A0A387ATD0</accession>
<feature type="domain" description="Methyltransferase small" evidence="1">
    <location>
        <begin position="19"/>
        <end position="134"/>
    </location>
</feature>
<dbReference type="InterPro" id="IPR029063">
    <property type="entry name" value="SAM-dependent_MTases_sf"/>
</dbReference>
<evidence type="ECO:0000313" key="2">
    <source>
        <dbReference type="EMBL" id="AYF92485.1"/>
    </source>
</evidence>
<dbReference type="GO" id="GO:0032259">
    <property type="term" value="P:methylation"/>
    <property type="evidence" value="ECO:0007669"/>
    <property type="project" value="UniProtKB-KW"/>
</dbReference>
<dbReference type="PANTHER" id="PTHR47739:SF1">
    <property type="entry name" value="TRNA1(VAL) (ADENINE(37)-N6)-METHYLTRANSFERASE"/>
    <property type="match status" value="1"/>
</dbReference>
<reference evidence="2 3" key="1">
    <citation type="submission" date="2018-09" db="EMBL/GenBank/DDBJ databases">
        <title>Genome sequencing of strain BHWM-4.</title>
        <authorList>
            <person name="Heo J."/>
            <person name="Kim S.-J."/>
            <person name="Kwon S.-W."/>
        </authorList>
    </citation>
    <scope>NUCLEOTIDE SEQUENCE [LARGE SCALE GENOMIC DNA]</scope>
    <source>
        <strain evidence="2 3">BHWM-4</strain>
    </source>
</reference>
<dbReference type="InterPro" id="IPR050210">
    <property type="entry name" value="tRNA_Adenine-N(6)_MTase"/>
</dbReference>
<dbReference type="CDD" id="cd02440">
    <property type="entry name" value="AdoMet_MTases"/>
    <property type="match status" value="1"/>
</dbReference>
<protein>
    <submittedName>
        <fullName evidence="2">tRNA1(Val) (Adenine(37)-N6)-methyltransferase</fullName>
    </submittedName>
</protein>
<dbReference type="InterPro" id="IPR007848">
    <property type="entry name" value="Small_mtfrase_dom"/>
</dbReference>
<dbReference type="Gene3D" id="3.40.50.150">
    <property type="entry name" value="Vaccinia Virus protein VP39"/>
    <property type="match status" value="1"/>
</dbReference>
<keyword evidence="2" id="KW-0489">Methyltransferase</keyword>
<dbReference type="PANTHER" id="PTHR47739">
    <property type="entry name" value="TRNA1(VAL) (ADENINE(37)-N6)-METHYLTRANSFERASE"/>
    <property type="match status" value="1"/>
</dbReference>
<evidence type="ECO:0000313" key="3">
    <source>
        <dbReference type="Proteomes" id="UP000272003"/>
    </source>
</evidence>
<dbReference type="KEGG" id="abom:D7I45_02880"/>
<dbReference type="SUPFAM" id="SSF53335">
    <property type="entry name" value="S-adenosyl-L-methionine-dependent methyltransferases"/>
    <property type="match status" value="1"/>
</dbReference>
<keyword evidence="2" id="KW-0808">Transferase</keyword>
<organism evidence="2 3">
    <name type="scientific">Apilactobacillus bombintestini</name>
    <dbReference type="NCBI Taxonomy" id="2419772"/>
    <lineage>
        <taxon>Bacteria</taxon>
        <taxon>Bacillati</taxon>
        <taxon>Bacillota</taxon>
        <taxon>Bacilli</taxon>
        <taxon>Lactobacillales</taxon>
        <taxon>Lactobacillaceae</taxon>
        <taxon>Apilactobacillus</taxon>
    </lineage>
</organism>